<feature type="non-terminal residue" evidence="2">
    <location>
        <position position="1"/>
    </location>
</feature>
<feature type="region of interest" description="Disordered" evidence="1">
    <location>
        <begin position="158"/>
        <end position="235"/>
    </location>
</feature>
<evidence type="ECO:0000256" key="1">
    <source>
        <dbReference type="SAM" id="MobiDB-lite"/>
    </source>
</evidence>
<sequence length="235" mass="26331">AGPRPRVAGPAVHHPGAGPVGPRGRLPDHLRGVRAAGRLLPPGRLAALHHRARRGHRPHRHAAVGGVRTAGDRRVRGQRRRLLHRAQGRPGDLRQAELEAVQARERRPDAGVLRQVRQPRDRARPVRADRAHVHHGHGRCRAHGREAVLHVLRDRRRAVGRRRDAAGRRARPVRRRQEQHRGHAHPGRGAVGDPHRHRGHQGPAREEARCAGPGRGRPRRRHRRRAHPPDPAPAM</sequence>
<feature type="compositionally biased region" description="Basic residues" evidence="1">
    <location>
        <begin position="216"/>
        <end position="226"/>
    </location>
</feature>
<feature type="non-terminal residue" evidence="2">
    <location>
        <position position="235"/>
    </location>
</feature>
<feature type="compositionally biased region" description="Basic and acidic residues" evidence="1">
    <location>
        <begin position="118"/>
        <end position="131"/>
    </location>
</feature>
<protein>
    <submittedName>
        <fullName evidence="2">DedA protein</fullName>
    </submittedName>
</protein>
<feature type="compositionally biased region" description="Basic residues" evidence="1">
    <location>
        <begin position="132"/>
        <end position="142"/>
    </location>
</feature>
<dbReference type="AlphaFoldDB" id="A0A6J4JZD1"/>
<accession>A0A6J4JZD1</accession>
<feature type="region of interest" description="Disordered" evidence="1">
    <location>
        <begin position="1"/>
        <end position="26"/>
    </location>
</feature>
<proteinExistence type="predicted"/>
<evidence type="ECO:0000313" key="2">
    <source>
        <dbReference type="EMBL" id="CAA9291393.1"/>
    </source>
</evidence>
<gene>
    <name evidence="2" type="ORF">AVDCRST_MAG54-4468</name>
</gene>
<reference evidence="2" key="1">
    <citation type="submission" date="2020-02" db="EMBL/GenBank/DDBJ databases">
        <authorList>
            <person name="Meier V. D."/>
        </authorList>
    </citation>
    <scope>NUCLEOTIDE SEQUENCE</scope>
    <source>
        <strain evidence="2">AVDCRST_MAG54</strain>
    </source>
</reference>
<feature type="region of interest" description="Disordered" evidence="1">
    <location>
        <begin position="115"/>
        <end position="142"/>
    </location>
</feature>
<name>A0A6J4JZD1_9PSEU</name>
<dbReference type="EMBL" id="CADCTH010000562">
    <property type="protein sequence ID" value="CAA9291393.1"/>
    <property type="molecule type" value="Genomic_DNA"/>
</dbReference>
<organism evidence="2">
    <name type="scientific">uncultured Actinomycetospora sp</name>
    <dbReference type="NCBI Taxonomy" id="1135996"/>
    <lineage>
        <taxon>Bacteria</taxon>
        <taxon>Bacillati</taxon>
        <taxon>Actinomycetota</taxon>
        <taxon>Actinomycetes</taxon>
        <taxon>Pseudonocardiales</taxon>
        <taxon>Pseudonocardiaceae</taxon>
        <taxon>Actinomycetospora</taxon>
        <taxon>environmental samples</taxon>
    </lineage>
</organism>